<feature type="compositionally biased region" description="Basic and acidic residues" evidence="1">
    <location>
        <begin position="171"/>
        <end position="197"/>
    </location>
</feature>
<dbReference type="EMBL" id="AP018847">
    <property type="protein sequence ID" value="BBF89299.1"/>
    <property type="molecule type" value="Genomic_DNA"/>
</dbReference>
<proteinExistence type="predicted"/>
<organism evidence="2">
    <name type="scientific">Oryza barthii</name>
    <dbReference type="NCBI Taxonomy" id="65489"/>
    <lineage>
        <taxon>Eukaryota</taxon>
        <taxon>Viridiplantae</taxon>
        <taxon>Streptophyta</taxon>
        <taxon>Embryophyta</taxon>
        <taxon>Tracheophyta</taxon>
        <taxon>Spermatophyta</taxon>
        <taxon>Magnoliopsida</taxon>
        <taxon>Liliopsida</taxon>
        <taxon>Poales</taxon>
        <taxon>Poaceae</taxon>
        <taxon>BOP clade</taxon>
        <taxon>Oryzoideae</taxon>
        <taxon>Oryzeae</taxon>
        <taxon>Oryzinae</taxon>
        <taxon>Oryza</taxon>
    </lineage>
</organism>
<feature type="compositionally biased region" description="Basic and acidic residues" evidence="1">
    <location>
        <begin position="34"/>
        <end position="57"/>
    </location>
</feature>
<feature type="compositionally biased region" description="Basic and acidic residues" evidence="1">
    <location>
        <begin position="139"/>
        <end position="162"/>
    </location>
</feature>
<feature type="region of interest" description="Disordered" evidence="1">
    <location>
        <begin position="1"/>
        <end position="97"/>
    </location>
</feature>
<sequence length="197" mass="22469">MKTKIKKSVVLPNDPKARPKGDYRKRRGDDEDSQDSHDSDRNDRRERKKVETKEKGPSGKCDGGQKEDEDLYSDEEGGKVDIPEFCPESDEMESEEQKECQHLQMIIAPSQKIAFPDVIQQGSFKLQEISPEYTARSVETGHKHSAQKDTARSVETGHKNLAQEDETQDASEDRVTMSVEKSEYGDQKDDFSYERVP</sequence>
<accession>A0A679BE35</accession>
<gene>
    <name evidence="2" type="primary">OBARTa0078P01.22</name>
</gene>
<feature type="region of interest" description="Disordered" evidence="1">
    <location>
        <begin position="135"/>
        <end position="197"/>
    </location>
</feature>
<evidence type="ECO:0000256" key="1">
    <source>
        <dbReference type="SAM" id="MobiDB-lite"/>
    </source>
</evidence>
<reference evidence="2" key="1">
    <citation type="submission" date="2018-08" db="EMBL/GenBank/DDBJ databases">
        <title>Oryza barthii genomic DNA, chromosome 11, BAC clone:OBARTa0078P01.</title>
        <authorList>
            <person name="Wu J."/>
            <person name="Kanamori H."/>
        </authorList>
    </citation>
    <scope>NUCLEOTIDE SEQUENCE</scope>
    <source>
        <strain evidence="2">W1588</strain>
    </source>
</reference>
<name>A0A679BE35_9ORYZ</name>
<dbReference type="AlphaFoldDB" id="A0A679BE35"/>
<protein>
    <submittedName>
        <fullName evidence="2">Uncharacterized protein</fullName>
    </submittedName>
</protein>
<evidence type="ECO:0000313" key="2">
    <source>
        <dbReference type="EMBL" id="BBF89299.1"/>
    </source>
</evidence>